<dbReference type="InterPro" id="IPR019734">
    <property type="entry name" value="TPR_rpt"/>
</dbReference>
<evidence type="ECO:0000313" key="3">
    <source>
        <dbReference type="EMBL" id="EGC18366.1"/>
    </source>
</evidence>
<dbReference type="HOGENOM" id="CLU_003728_7_0_4"/>
<dbReference type="InterPro" id="IPR011990">
    <property type="entry name" value="TPR-like_helical_dom_sf"/>
</dbReference>
<dbReference type="SUPFAM" id="SSF48452">
    <property type="entry name" value="TPR-like"/>
    <property type="match status" value="1"/>
</dbReference>
<dbReference type="RefSeq" id="WP_003781024.1">
    <property type="nucleotide sequence ID" value="NZ_GL870929.1"/>
</dbReference>
<reference evidence="3 4" key="1">
    <citation type="submission" date="2011-01" db="EMBL/GenBank/DDBJ databases">
        <authorList>
            <person name="Muzny D."/>
            <person name="Qin X."/>
            <person name="Deng J."/>
            <person name="Jiang H."/>
            <person name="Liu Y."/>
            <person name="Qu J."/>
            <person name="Song X.-Z."/>
            <person name="Zhang L."/>
            <person name="Thornton R."/>
            <person name="Coyle M."/>
            <person name="Francisco L."/>
            <person name="Jackson L."/>
            <person name="Javaid M."/>
            <person name="Korchina V."/>
            <person name="Kovar C."/>
            <person name="Mata R."/>
            <person name="Mathew T."/>
            <person name="Ngo R."/>
            <person name="Nguyen L."/>
            <person name="Nguyen N."/>
            <person name="Okwuonu G."/>
            <person name="Ongeri F."/>
            <person name="Pham C."/>
            <person name="Simmons D."/>
            <person name="Wilczek-Boney K."/>
            <person name="Hale W."/>
            <person name="Jakkamsetti A."/>
            <person name="Pham P."/>
            <person name="Ruth R."/>
            <person name="San Lucas F."/>
            <person name="Warren J."/>
            <person name="Zhang J."/>
            <person name="Zhao Z."/>
            <person name="Zhou C."/>
            <person name="Zhu D."/>
            <person name="Lee S."/>
            <person name="Bess C."/>
            <person name="Blankenburg K."/>
            <person name="Forbes L."/>
            <person name="Fu Q."/>
            <person name="Gubbala S."/>
            <person name="Hirani K."/>
            <person name="Jayaseelan J.C."/>
            <person name="Lara F."/>
            <person name="Munidasa M."/>
            <person name="Palculict T."/>
            <person name="Patil S."/>
            <person name="Pu L.-L."/>
            <person name="Saada N."/>
            <person name="Tang L."/>
            <person name="Weissenberger G."/>
            <person name="Zhu Y."/>
            <person name="Hemphill L."/>
            <person name="Shang Y."/>
            <person name="Youmans B."/>
            <person name="Ayvaz T."/>
            <person name="Ross M."/>
            <person name="Santibanez J."/>
            <person name="Aqrawi P."/>
            <person name="Gross S."/>
            <person name="Joshi V."/>
            <person name="Fowler G."/>
            <person name="Nazareth L."/>
            <person name="Reid J."/>
            <person name="Worley K."/>
            <person name="Petrosino J."/>
            <person name="Highlander S."/>
            <person name="Gibbs R."/>
        </authorList>
    </citation>
    <scope>NUCLEOTIDE SEQUENCE [LARGE SCALE GENOMIC DNA]</scope>
    <source>
        <strain evidence="3 4">ATCC 33394</strain>
    </source>
</reference>
<proteinExistence type="predicted"/>
<dbReference type="InterPro" id="IPR056833">
    <property type="entry name" value="ARM_TT21_N"/>
</dbReference>
<name>F0EWD8_9NEIS</name>
<dbReference type="Gene3D" id="1.25.40.10">
    <property type="entry name" value="Tetratricopeptide repeat domain"/>
    <property type="match status" value="1"/>
</dbReference>
<dbReference type="EMBL" id="AEWV01000005">
    <property type="protein sequence ID" value="EGC18366.1"/>
    <property type="molecule type" value="Genomic_DNA"/>
</dbReference>
<feature type="domain" description="Tetratricopeptide repeat protein 21A/21B N-terminal ARM repeat" evidence="2">
    <location>
        <begin position="71"/>
        <end position="203"/>
    </location>
</feature>
<dbReference type="Proteomes" id="UP000004088">
    <property type="component" value="Unassembled WGS sequence"/>
</dbReference>
<evidence type="ECO:0000313" key="4">
    <source>
        <dbReference type="Proteomes" id="UP000004088"/>
    </source>
</evidence>
<dbReference type="NCBIfam" id="TIGR02521">
    <property type="entry name" value="type_IV_pilW"/>
    <property type="match status" value="1"/>
</dbReference>
<keyword evidence="1" id="KW-0802">TPR repeat</keyword>
<evidence type="ECO:0000256" key="1">
    <source>
        <dbReference type="PROSITE-ProRule" id="PRU00339"/>
    </source>
</evidence>
<dbReference type="SMART" id="SM00028">
    <property type="entry name" value="TPR"/>
    <property type="match status" value="3"/>
</dbReference>
<keyword evidence="4" id="KW-1185">Reference proteome</keyword>
<sequence>MMKNFFIKKHWIIAGCIIGLLSGCVTEGPGATLTKFRSRTSREKNDEAVRIKTQLAVEYMNARDYRAATVAIEDALKTNSRYDIAWLIRAQIYQFLKVYDKAEESFQRALSLSPNGAEINNNYGWYICSIKNNPNAAIPYFDRALADPTYPTPEMAYLNKGICSAKMGQFSLADAYFERALGMNPDFIPVFKERARAKLQSGDLSDAGRYFRIYQSRVDQLDADALLLGWRLSKAEGQTQAAFEYEAQLRANYPYSDELHSISSGSTE</sequence>
<organism evidence="3 4">
    <name type="scientific">Kingella denitrificans ATCC 33394</name>
    <dbReference type="NCBI Taxonomy" id="888741"/>
    <lineage>
        <taxon>Bacteria</taxon>
        <taxon>Pseudomonadati</taxon>
        <taxon>Pseudomonadota</taxon>
        <taxon>Betaproteobacteria</taxon>
        <taxon>Neisseriales</taxon>
        <taxon>Neisseriaceae</taxon>
        <taxon>Kingella</taxon>
    </lineage>
</organism>
<dbReference type="PANTHER" id="PTHR12558">
    <property type="entry name" value="CELL DIVISION CYCLE 16,23,27"/>
    <property type="match status" value="1"/>
</dbReference>
<dbReference type="PROSITE" id="PS50005">
    <property type="entry name" value="TPR"/>
    <property type="match status" value="2"/>
</dbReference>
<dbReference type="STRING" id="888741.HMPREF9098_0172"/>
<dbReference type="PANTHER" id="PTHR12558:SF13">
    <property type="entry name" value="CELL DIVISION CYCLE PROTEIN 27 HOMOLOG"/>
    <property type="match status" value="1"/>
</dbReference>
<dbReference type="AlphaFoldDB" id="F0EWD8"/>
<dbReference type="InterPro" id="IPR013360">
    <property type="entry name" value="Pilus_4_PilW"/>
</dbReference>
<gene>
    <name evidence="3" type="primary">pilF</name>
    <name evidence="3" type="ORF">HMPREF9098_0172</name>
</gene>
<dbReference type="Pfam" id="PF25062">
    <property type="entry name" value="ARM_TT21_N"/>
    <property type="match status" value="1"/>
</dbReference>
<protein>
    <submittedName>
        <fullName evidence="3">Type IV pilus biogenesis/stability protein PilW</fullName>
    </submittedName>
</protein>
<evidence type="ECO:0000259" key="2">
    <source>
        <dbReference type="Pfam" id="PF25062"/>
    </source>
</evidence>
<feature type="repeat" description="TPR" evidence="1">
    <location>
        <begin position="154"/>
        <end position="187"/>
    </location>
</feature>
<accession>F0EWD8</accession>
<dbReference type="PROSITE" id="PS51257">
    <property type="entry name" value="PROKAR_LIPOPROTEIN"/>
    <property type="match status" value="1"/>
</dbReference>
<feature type="repeat" description="TPR" evidence="1">
    <location>
        <begin position="83"/>
        <end position="116"/>
    </location>
</feature>
<comment type="caution">
    <text evidence="3">The sequence shown here is derived from an EMBL/GenBank/DDBJ whole genome shotgun (WGS) entry which is preliminary data.</text>
</comment>